<name>A0A8H6YNI3_9AGAR</name>
<dbReference type="SMART" id="SM00028">
    <property type="entry name" value="TPR"/>
    <property type="match status" value="9"/>
</dbReference>
<sequence>MEPSGGAGMSQITSMLALSEQLGGTMLSPDHFAPVQMRITGGQGGSGGQGHSDGTGGRGGDGLGPTFNITAQAFNLHAVTGSEAVSQESQQGRLREAQIGIKCPLPSRKFQGRRDILDKMHDFFLSGPGNQKIYLLHGLGGAGKTQIALKFIKDSLSRFLEIFFVDTSTITTLTTGFKNIAIIKHFGDSHQDGLLWLASNVAEWLLVLDNADDPSINLHDWIPECDHGNIIITSRNPGLSLHAGSHSLVSDMEETDAVALLLKTAGQKATVYTEQIAAEIVKVLYYLPLAIVQAGAFILKSQNLGSYLDLYKENQTRLLREKPTQSNEHYVWTVYTTWEISFKQLRPRAAMLLQLCSCLHYNGITEEIFCYASRCKFKPSGPSEKEAVKFLSSFLGPTGEWDSLEFTFSMNEIQAYSLINFDEETKLFSIHPLVHAWGRATMDNPEDCMLIISNILGMAISKRPRWDHTLPSLVLVPHVELAEQSAIHSSLVFREHYALVFEEAGKYKQSARILEAVLGEYKQILSEDHPKKINAMNDLGITYQWLGHYQNAKDLAVSVLEKRKQIMGEDHIYTISAMNNLGITYQYLGDYQNAKDLQVSVLEKCKQIMGEDHTNTIWAMGNLGTTYQCLGDYQNAKDLGISVLEKCKQILGEDHPDTISAMSNLGITYQHLGDYQNVKDLDVSVLEKHKQILGEDHPDTISAMSNLGTTYQHLGDYQNAKDLQVSVLEKRKQILGEDHPDTISAMSNLGSTYYQLGDYQNAKDLQVSVLEKRKQILGEDHPDTISAMSNLGSTYYQLGDYQNAKDLQVSVLEKRKQILGEDHPNTVSAMNSLGNTYRHLGDYQNAKDLGISVLEKCKQILGEDHPDTISAMSNLGITYQHLGDYENAVNLAVSALEKHKQILGEDHPDTLGAMENLRAIYQDIQPLTVNYQAPKKRKREQVQEGGHHEEVGKRSCKRSCKEGAEQRQE</sequence>
<dbReference type="Proteomes" id="UP000623467">
    <property type="component" value="Unassembled WGS sequence"/>
</dbReference>
<dbReference type="InterPro" id="IPR011990">
    <property type="entry name" value="TPR-like_helical_dom_sf"/>
</dbReference>
<accession>A0A8H6YNI3</accession>
<dbReference type="Pfam" id="PF25000">
    <property type="entry name" value="DUF7779"/>
    <property type="match status" value="1"/>
</dbReference>
<dbReference type="InterPro" id="IPR019734">
    <property type="entry name" value="TPR_rpt"/>
</dbReference>
<protein>
    <submittedName>
        <fullName evidence="3">FabD/lysophospholipase-like protein</fullName>
    </submittedName>
</protein>
<dbReference type="Gene3D" id="3.40.50.300">
    <property type="entry name" value="P-loop containing nucleotide triphosphate hydrolases"/>
    <property type="match status" value="1"/>
</dbReference>
<feature type="region of interest" description="Disordered" evidence="1">
    <location>
        <begin position="36"/>
        <end position="64"/>
    </location>
</feature>
<dbReference type="PANTHER" id="PTHR46082">
    <property type="entry name" value="ATP/GTP-BINDING PROTEIN-RELATED"/>
    <property type="match status" value="1"/>
</dbReference>
<dbReference type="InterPro" id="IPR056681">
    <property type="entry name" value="DUF7779"/>
</dbReference>
<keyword evidence="4" id="KW-1185">Reference proteome</keyword>
<feature type="compositionally biased region" description="Gly residues" evidence="1">
    <location>
        <begin position="41"/>
        <end position="63"/>
    </location>
</feature>
<dbReference type="Pfam" id="PF13374">
    <property type="entry name" value="TPR_10"/>
    <property type="match status" value="1"/>
</dbReference>
<dbReference type="EMBL" id="JACAZH010000008">
    <property type="protein sequence ID" value="KAF7361594.1"/>
    <property type="molecule type" value="Genomic_DNA"/>
</dbReference>
<dbReference type="OrthoDB" id="2903878at2759"/>
<dbReference type="InterPro" id="IPR027417">
    <property type="entry name" value="P-loop_NTPase"/>
</dbReference>
<feature type="domain" description="DUF7779" evidence="2">
    <location>
        <begin position="341"/>
        <end position="445"/>
    </location>
</feature>
<dbReference type="Gene3D" id="1.25.40.10">
    <property type="entry name" value="Tetratricopeptide repeat domain"/>
    <property type="match status" value="3"/>
</dbReference>
<reference evidence="3" key="1">
    <citation type="submission" date="2020-05" db="EMBL/GenBank/DDBJ databases">
        <title>Mycena genomes resolve the evolution of fungal bioluminescence.</title>
        <authorList>
            <person name="Tsai I.J."/>
        </authorList>
    </citation>
    <scope>NUCLEOTIDE SEQUENCE</scope>
    <source>
        <strain evidence="3">160909Yilan</strain>
    </source>
</reference>
<gene>
    <name evidence="3" type="ORF">MSAN_01193500</name>
</gene>
<evidence type="ECO:0000313" key="3">
    <source>
        <dbReference type="EMBL" id="KAF7361594.1"/>
    </source>
</evidence>
<organism evidence="3 4">
    <name type="scientific">Mycena sanguinolenta</name>
    <dbReference type="NCBI Taxonomy" id="230812"/>
    <lineage>
        <taxon>Eukaryota</taxon>
        <taxon>Fungi</taxon>
        <taxon>Dikarya</taxon>
        <taxon>Basidiomycota</taxon>
        <taxon>Agaricomycotina</taxon>
        <taxon>Agaricomycetes</taxon>
        <taxon>Agaricomycetidae</taxon>
        <taxon>Agaricales</taxon>
        <taxon>Marasmiineae</taxon>
        <taxon>Mycenaceae</taxon>
        <taxon>Mycena</taxon>
    </lineage>
</organism>
<feature type="compositionally biased region" description="Basic and acidic residues" evidence="1">
    <location>
        <begin position="940"/>
        <end position="969"/>
    </location>
</feature>
<dbReference type="SUPFAM" id="SSF48452">
    <property type="entry name" value="TPR-like"/>
    <property type="match status" value="3"/>
</dbReference>
<dbReference type="AlphaFoldDB" id="A0A8H6YNI3"/>
<feature type="region of interest" description="Disordered" evidence="1">
    <location>
        <begin position="932"/>
        <end position="969"/>
    </location>
</feature>
<evidence type="ECO:0000256" key="1">
    <source>
        <dbReference type="SAM" id="MobiDB-lite"/>
    </source>
</evidence>
<evidence type="ECO:0000313" key="4">
    <source>
        <dbReference type="Proteomes" id="UP000623467"/>
    </source>
</evidence>
<dbReference type="PANTHER" id="PTHR46082:SF6">
    <property type="entry name" value="AAA+ ATPASE DOMAIN-CONTAINING PROTEIN-RELATED"/>
    <property type="match status" value="1"/>
</dbReference>
<dbReference type="SUPFAM" id="SSF52540">
    <property type="entry name" value="P-loop containing nucleoside triphosphate hydrolases"/>
    <property type="match status" value="1"/>
</dbReference>
<comment type="caution">
    <text evidence="3">The sequence shown here is derived from an EMBL/GenBank/DDBJ whole genome shotgun (WGS) entry which is preliminary data.</text>
</comment>
<dbReference type="Pfam" id="PF13424">
    <property type="entry name" value="TPR_12"/>
    <property type="match status" value="4"/>
</dbReference>
<evidence type="ECO:0000259" key="2">
    <source>
        <dbReference type="Pfam" id="PF25000"/>
    </source>
</evidence>
<proteinExistence type="predicted"/>
<dbReference type="InterPro" id="IPR053137">
    <property type="entry name" value="NLR-like"/>
</dbReference>